<reference evidence="2" key="1">
    <citation type="submission" date="2018-05" db="EMBL/GenBank/DDBJ databases">
        <authorList>
            <person name="Lanie J.A."/>
            <person name="Ng W.-L."/>
            <person name="Kazmierczak K.M."/>
            <person name="Andrzejewski T.M."/>
            <person name="Davidsen T.M."/>
            <person name="Wayne K.J."/>
            <person name="Tettelin H."/>
            <person name="Glass J.I."/>
            <person name="Rusch D."/>
            <person name="Podicherti R."/>
            <person name="Tsui H.-C.T."/>
            <person name="Winkler M.E."/>
        </authorList>
    </citation>
    <scope>NUCLEOTIDE SEQUENCE</scope>
</reference>
<name>A0A381ULP7_9ZZZZ</name>
<gene>
    <name evidence="2" type="ORF">METZ01_LOCUS81768</name>
</gene>
<sequence>MDKEDSKKISPNEIGLEIGLVLSRFFLNTEHLHFGFWPDGLSVDLKNLKKAQDCHSDQILNSIPDGVKTVLDVGSGSGGLAEKLVNNGYTVDCVSPSDYLSDAIEGKLKNSVSVYRSTFEKLELNKKYDIVIFSESFQYVNIKKSLKKIPHAVHDKGHLLICDFFRQPGTGTKPLGGGHDWKVFQDSLASCSFTELVNKDITKETARTYDLISQIINEVADPVRSLSAKYLDSQYPKGMKLLRWYFDKKIKRINRIYFSGNMTGEMFNNLKTYRVLLYRI</sequence>
<dbReference type="InterPro" id="IPR013216">
    <property type="entry name" value="Methyltransf_11"/>
</dbReference>
<dbReference type="GO" id="GO:0008757">
    <property type="term" value="F:S-adenosylmethionine-dependent methyltransferase activity"/>
    <property type="evidence" value="ECO:0007669"/>
    <property type="project" value="InterPro"/>
</dbReference>
<dbReference type="SUPFAM" id="SSF53335">
    <property type="entry name" value="S-adenosyl-L-methionine-dependent methyltransferases"/>
    <property type="match status" value="1"/>
</dbReference>
<proteinExistence type="predicted"/>
<dbReference type="InterPro" id="IPR029063">
    <property type="entry name" value="SAM-dependent_MTases_sf"/>
</dbReference>
<dbReference type="Gene3D" id="3.40.50.150">
    <property type="entry name" value="Vaccinia Virus protein VP39"/>
    <property type="match status" value="1"/>
</dbReference>
<accession>A0A381ULP7</accession>
<evidence type="ECO:0000259" key="1">
    <source>
        <dbReference type="Pfam" id="PF08241"/>
    </source>
</evidence>
<protein>
    <recommendedName>
        <fullName evidence="1">Methyltransferase type 11 domain-containing protein</fullName>
    </recommendedName>
</protein>
<organism evidence="2">
    <name type="scientific">marine metagenome</name>
    <dbReference type="NCBI Taxonomy" id="408172"/>
    <lineage>
        <taxon>unclassified sequences</taxon>
        <taxon>metagenomes</taxon>
        <taxon>ecological metagenomes</taxon>
    </lineage>
</organism>
<evidence type="ECO:0000313" key="2">
    <source>
        <dbReference type="EMBL" id="SVA28914.1"/>
    </source>
</evidence>
<feature type="domain" description="Methyltransferase type 11" evidence="1">
    <location>
        <begin position="71"/>
        <end position="161"/>
    </location>
</feature>
<dbReference type="Pfam" id="PF08241">
    <property type="entry name" value="Methyltransf_11"/>
    <property type="match status" value="1"/>
</dbReference>
<dbReference type="AlphaFoldDB" id="A0A381ULP7"/>
<dbReference type="EMBL" id="UINC01006665">
    <property type="protein sequence ID" value="SVA28914.1"/>
    <property type="molecule type" value="Genomic_DNA"/>
</dbReference>
<dbReference type="CDD" id="cd02440">
    <property type="entry name" value="AdoMet_MTases"/>
    <property type="match status" value="1"/>
</dbReference>